<reference evidence="1" key="1">
    <citation type="submission" date="2021-02" db="EMBL/GenBank/DDBJ databases">
        <authorList>
            <person name="Nowell W R."/>
        </authorList>
    </citation>
    <scope>NUCLEOTIDE SEQUENCE</scope>
    <source>
        <strain evidence="1">Ploen Becks lab</strain>
    </source>
</reference>
<dbReference type="EMBL" id="CAJNOC010006916">
    <property type="protein sequence ID" value="CAF1088460.1"/>
    <property type="molecule type" value="Genomic_DNA"/>
</dbReference>
<gene>
    <name evidence="1" type="ORF">OXX778_LOCUS20544</name>
</gene>
<dbReference type="AlphaFoldDB" id="A0A814N547"/>
<proteinExistence type="predicted"/>
<keyword evidence="2" id="KW-1185">Reference proteome</keyword>
<dbReference type="Proteomes" id="UP000663879">
    <property type="component" value="Unassembled WGS sequence"/>
</dbReference>
<accession>A0A814N547</accession>
<evidence type="ECO:0000313" key="2">
    <source>
        <dbReference type="Proteomes" id="UP000663879"/>
    </source>
</evidence>
<comment type="caution">
    <text evidence="1">The sequence shown here is derived from an EMBL/GenBank/DDBJ whole genome shotgun (WGS) entry which is preliminary data.</text>
</comment>
<evidence type="ECO:0000313" key="1">
    <source>
        <dbReference type="EMBL" id="CAF1088460.1"/>
    </source>
</evidence>
<organism evidence="1 2">
    <name type="scientific">Brachionus calyciflorus</name>
    <dbReference type="NCBI Taxonomy" id="104777"/>
    <lineage>
        <taxon>Eukaryota</taxon>
        <taxon>Metazoa</taxon>
        <taxon>Spiralia</taxon>
        <taxon>Gnathifera</taxon>
        <taxon>Rotifera</taxon>
        <taxon>Eurotatoria</taxon>
        <taxon>Monogononta</taxon>
        <taxon>Pseudotrocha</taxon>
        <taxon>Ploima</taxon>
        <taxon>Brachionidae</taxon>
        <taxon>Brachionus</taxon>
    </lineage>
</organism>
<protein>
    <submittedName>
        <fullName evidence="1">Uncharacterized protein</fullName>
    </submittedName>
</protein>
<name>A0A814N547_9BILA</name>
<sequence length="147" mass="16830">MSTTELNDNPSAKATVALLDSWVIRLFNRVVDLENMKIKESSTTNTCSYAVMLKGTKNTEAENVLLAKISKENKEKSRKENNIIISGLPEKNDGNVEEKKEYDNEKVKKILNILELDSEHEIKKYTRLKQSNQNKKSDMIVVELNRT</sequence>